<dbReference type="SUPFAM" id="SSF53822">
    <property type="entry name" value="Periplasmic binding protein-like I"/>
    <property type="match status" value="1"/>
</dbReference>
<evidence type="ECO:0000256" key="3">
    <source>
        <dbReference type="ARBA" id="ARBA00023163"/>
    </source>
</evidence>
<dbReference type="Gene3D" id="1.10.260.40">
    <property type="entry name" value="lambda repressor-like DNA-binding domains"/>
    <property type="match status" value="1"/>
</dbReference>
<dbReference type="CDD" id="cd01392">
    <property type="entry name" value="HTH_LacI"/>
    <property type="match status" value="1"/>
</dbReference>
<keyword evidence="6" id="KW-1185">Reference proteome</keyword>
<keyword evidence="1" id="KW-0805">Transcription regulation</keyword>
<gene>
    <name evidence="5" type="ORF">SAMN06265374_1531</name>
</gene>
<dbReference type="PRINTS" id="PR00036">
    <property type="entry name" value="HTHLACI"/>
</dbReference>
<keyword evidence="3" id="KW-0804">Transcription</keyword>
<dbReference type="EMBL" id="FXTT01000002">
    <property type="protein sequence ID" value="SMP15041.1"/>
    <property type="molecule type" value="Genomic_DNA"/>
</dbReference>
<dbReference type="RefSeq" id="WP_244314134.1">
    <property type="nucleotide sequence ID" value="NZ_BAAAEA010000003.1"/>
</dbReference>
<accession>A0ABY1NR94</accession>
<dbReference type="Gene3D" id="3.40.50.2300">
    <property type="match status" value="2"/>
</dbReference>
<dbReference type="Proteomes" id="UP001157914">
    <property type="component" value="Unassembled WGS sequence"/>
</dbReference>
<dbReference type="InterPro" id="IPR046335">
    <property type="entry name" value="LacI/GalR-like_sensor"/>
</dbReference>
<proteinExistence type="predicted"/>
<feature type="domain" description="HTH lacI-type" evidence="4">
    <location>
        <begin position="25"/>
        <end position="79"/>
    </location>
</feature>
<keyword evidence="2" id="KW-0238">DNA-binding</keyword>
<dbReference type="PANTHER" id="PTHR30146">
    <property type="entry name" value="LACI-RELATED TRANSCRIPTIONAL REPRESSOR"/>
    <property type="match status" value="1"/>
</dbReference>
<reference evidence="5 6" key="1">
    <citation type="submission" date="2017-05" db="EMBL/GenBank/DDBJ databases">
        <authorList>
            <person name="Varghese N."/>
            <person name="Submissions S."/>
        </authorList>
    </citation>
    <scope>NUCLEOTIDE SEQUENCE [LARGE SCALE GENOMIC DNA]</scope>
    <source>
        <strain evidence="5 6">DSM 15949</strain>
    </source>
</reference>
<name>A0ABY1NR94_9HYPH</name>
<dbReference type="InterPro" id="IPR000843">
    <property type="entry name" value="HTH_LacI"/>
</dbReference>
<dbReference type="InterPro" id="IPR028082">
    <property type="entry name" value="Peripla_BP_I"/>
</dbReference>
<dbReference type="InterPro" id="IPR010982">
    <property type="entry name" value="Lambda_DNA-bd_dom_sf"/>
</dbReference>
<protein>
    <submittedName>
        <fullName evidence="5">Transcriptional regulator, LacI family</fullName>
    </submittedName>
</protein>
<dbReference type="SUPFAM" id="SSF47413">
    <property type="entry name" value="lambda repressor-like DNA-binding domains"/>
    <property type="match status" value="1"/>
</dbReference>
<dbReference type="Pfam" id="PF00356">
    <property type="entry name" value="LacI"/>
    <property type="match status" value="1"/>
</dbReference>
<dbReference type="PROSITE" id="PS50932">
    <property type="entry name" value="HTH_LACI_2"/>
    <property type="match status" value="1"/>
</dbReference>
<evidence type="ECO:0000256" key="1">
    <source>
        <dbReference type="ARBA" id="ARBA00023015"/>
    </source>
</evidence>
<dbReference type="CDD" id="cd06273">
    <property type="entry name" value="PBP1_LacI-like"/>
    <property type="match status" value="1"/>
</dbReference>
<dbReference type="PANTHER" id="PTHR30146:SF138">
    <property type="entry name" value="TRANSCRIPTIONAL REGULATORY PROTEIN"/>
    <property type="match status" value="1"/>
</dbReference>
<evidence type="ECO:0000256" key="2">
    <source>
        <dbReference type="ARBA" id="ARBA00023125"/>
    </source>
</evidence>
<dbReference type="SMART" id="SM00354">
    <property type="entry name" value="HTH_LACI"/>
    <property type="match status" value="1"/>
</dbReference>
<evidence type="ECO:0000259" key="4">
    <source>
        <dbReference type="PROSITE" id="PS50932"/>
    </source>
</evidence>
<sequence>MDSHAAHIHYGHMHEPQDINTDAPPTLADVAAAAGVSTATVSRCLNNPELVTEKTLERVLAAVDHLGYSPNFSARALASRRTNMIGAIIPTMDNAIFARGLQAFQEELQKNGCTLLVASSSYKQDLEEEQIKALTARGADALLLIGYHRDPGIYAFLEKRRIPVLVAWAYDPAKPYLCVGFRNRDAMKRLAEKVLEAGHRKLGCITAETAANDRARERVDGIRDAMAAADLAPDTLEIVETTYSIESGDQAFRQLMQDTDTPTAIMCGNDVLAVGALRAAADMGLRVPEDVSITGFDNIELASVSPQPLTTVHVPHRRMGQYAAQALMKVLSGGDVPASLELPADLCMRATLAPPRKP</sequence>
<evidence type="ECO:0000313" key="6">
    <source>
        <dbReference type="Proteomes" id="UP001157914"/>
    </source>
</evidence>
<evidence type="ECO:0000313" key="5">
    <source>
        <dbReference type="EMBL" id="SMP15041.1"/>
    </source>
</evidence>
<dbReference type="Pfam" id="PF13377">
    <property type="entry name" value="Peripla_BP_3"/>
    <property type="match status" value="1"/>
</dbReference>
<organism evidence="5 6">
    <name type="scientific">Roseibium denhamense</name>
    <dbReference type="NCBI Taxonomy" id="76305"/>
    <lineage>
        <taxon>Bacteria</taxon>
        <taxon>Pseudomonadati</taxon>
        <taxon>Pseudomonadota</taxon>
        <taxon>Alphaproteobacteria</taxon>
        <taxon>Hyphomicrobiales</taxon>
        <taxon>Stappiaceae</taxon>
        <taxon>Roseibium</taxon>
    </lineage>
</organism>
<comment type="caution">
    <text evidence="5">The sequence shown here is derived from an EMBL/GenBank/DDBJ whole genome shotgun (WGS) entry which is preliminary data.</text>
</comment>